<feature type="region of interest" description="Disordered" evidence="17">
    <location>
        <begin position="551"/>
        <end position="572"/>
    </location>
</feature>
<dbReference type="EC" id="3.4.16.4" evidence="16"/>
<evidence type="ECO:0000256" key="2">
    <source>
        <dbReference type="ARBA" id="ARBA00022475"/>
    </source>
</evidence>
<comment type="subcellular location">
    <subcellularLocation>
        <location evidence="16">Cell inner membrane</location>
        <topology evidence="16">Single-pass membrane protein</topology>
    </subcellularLocation>
    <subcellularLocation>
        <location evidence="1">Membrane</location>
    </subcellularLocation>
</comment>
<dbReference type="Pfam" id="PF00905">
    <property type="entry name" value="Transpeptidase"/>
    <property type="match status" value="1"/>
</dbReference>
<dbReference type="UniPathway" id="UPA00219"/>
<feature type="active site" description="Acyl-ester intermediate" evidence="16">
    <location>
        <position position="292"/>
    </location>
</feature>
<dbReference type="AlphaFoldDB" id="A0A1E2V6U6"/>
<evidence type="ECO:0000256" key="14">
    <source>
        <dbReference type="ARBA" id="ARBA00023306"/>
    </source>
</evidence>
<feature type="transmembrane region" description="Helical" evidence="16">
    <location>
        <begin position="12"/>
        <end position="34"/>
    </location>
</feature>
<dbReference type="InterPro" id="IPR001460">
    <property type="entry name" value="PCN-bd_Tpept"/>
</dbReference>
<dbReference type="InterPro" id="IPR036138">
    <property type="entry name" value="PBP_dimer_sf"/>
</dbReference>
<keyword evidence="7 16" id="KW-0812">Transmembrane</keyword>
<evidence type="ECO:0000313" key="21">
    <source>
        <dbReference type="Proteomes" id="UP000094291"/>
    </source>
</evidence>
<evidence type="ECO:0000256" key="5">
    <source>
        <dbReference type="ARBA" id="ARBA00022645"/>
    </source>
</evidence>
<evidence type="ECO:0000256" key="12">
    <source>
        <dbReference type="ARBA" id="ARBA00023136"/>
    </source>
</evidence>
<keyword evidence="3 16" id="KW-0997">Cell inner membrane</keyword>
<dbReference type="RefSeq" id="WP_068997089.1">
    <property type="nucleotide sequence ID" value="NZ_MDTQ01000001.1"/>
</dbReference>
<organism evidence="20 21">
    <name type="scientific">Terasakiispira papahanaumokuakeensis</name>
    <dbReference type="NCBI Taxonomy" id="197479"/>
    <lineage>
        <taxon>Bacteria</taxon>
        <taxon>Pseudomonadati</taxon>
        <taxon>Pseudomonadota</taxon>
        <taxon>Gammaproteobacteria</taxon>
        <taxon>Oceanospirillales</taxon>
        <taxon>Terasakiispira</taxon>
    </lineage>
</organism>
<evidence type="ECO:0000256" key="7">
    <source>
        <dbReference type="ARBA" id="ARBA00022692"/>
    </source>
</evidence>
<keyword evidence="21" id="KW-1185">Reference proteome</keyword>
<keyword evidence="9 16" id="KW-0133">Cell shape</keyword>
<keyword evidence="8 16" id="KW-0378">Hydrolase</keyword>
<evidence type="ECO:0000256" key="1">
    <source>
        <dbReference type="ARBA" id="ARBA00004370"/>
    </source>
</evidence>
<keyword evidence="11 16" id="KW-1133">Transmembrane helix</keyword>
<keyword evidence="2 16" id="KW-1003">Cell membrane</keyword>
<dbReference type="EMBL" id="MDTQ01000001">
    <property type="protein sequence ID" value="ODC02694.1"/>
    <property type="molecule type" value="Genomic_DNA"/>
</dbReference>
<sequence length="572" mass="62218">MSGHFKPVASWRFYLLLGIMGLVAAGLAGFVVWLNLFEHDFLKQQGDVRTLRVEPITAHRGMITDRNGEVLAISTPVVTLWINPQDFPKTADAVRQLAQAAGLSPVNLAQRLKRYVNHEFMYLRRQMTPDEADAVLALGLPGVHARDEFKRYYPPGEVATHLVGFTNLDDQGQEGLELAYNDYLSGEPGQRRVLKDLKGRIVRQLAVLKPAEPGGDLALSLDMRLQYLAYRELKAAVQQHHADAGSAVILDAKSGEVLAMVNQPAYNPNNRAHMDPESLRNRAMLDLLEPGSTVKPITVAAALMSGEYTPDTIVDTRPGYMRIGGHTVRDVVDHGVLTVTRVITKSSNIGVAKMAMALPEDAVWGLFSQLGMGRATGTGFPGESVGHLPPNTLVDRAVMAYGYGLSVTPLQLAQAYTPLADHGQLHAVSLLRQDKPQSHQVIPPKIAREVLEMMETVTQKGGSGTRARIPGYRVAGKTGTTHKVGSTGQYTSEYRAFFAGIAPVSDPRLIAVVVVDNPRGRQYYGGEVAAPVFSRLMGGALRMLNVPPDNLKTLPQKDLPTGSLPQDVKVAE</sequence>
<dbReference type="GO" id="GO:0009252">
    <property type="term" value="P:peptidoglycan biosynthetic process"/>
    <property type="evidence" value="ECO:0007669"/>
    <property type="project" value="UniProtKB-UniRule"/>
</dbReference>
<dbReference type="Gene3D" id="3.30.450.330">
    <property type="match status" value="1"/>
</dbReference>
<feature type="domain" description="Penicillin-binding protein dimerisation" evidence="19">
    <location>
        <begin position="56"/>
        <end position="205"/>
    </location>
</feature>
<evidence type="ECO:0000256" key="6">
    <source>
        <dbReference type="ARBA" id="ARBA00022670"/>
    </source>
</evidence>
<dbReference type="GO" id="GO:0006508">
    <property type="term" value="P:proteolysis"/>
    <property type="evidence" value="ECO:0007669"/>
    <property type="project" value="UniProtKB-KW"/>
</dbReference>
<evidence type="ECO:0000256" key="16">
    <source>
        <dbReference type="HAMAP-Rule" id="MF_02080"/>
    </source>
</evidence>
<dbReference type="PANTHER" id="PTHR30627">
    <property type="entry name" value="PEPTIDOGLYCAN D,D-TRANSPEPTIDASE"/>
    <property type="match status" value="1"/>
</dbReference>
<keyword evidence="4 16" id="KW-0132">Cell division</keyword>
<keyword evidence="5 16" id="KW-0121">Carboxypeptidase</keyword>
<evidence type="ECO:0000256" key="11">
    <source>
        <dbReference type="ARBA" id="ARBA00022989"/>
    </source>
</evidence>
<evidence type="ECO:0000313" key="20">
    <source>
        <dbReference type="EMBL" id="ODC02694.1"/>
    </source>
</evidence>
<keyword evidence="14 16" id="KW-0131">Cell cycle</keyword>
<dbReference type="Gene3D" id="3.90.1310.10">
    <property type="entry name" value="Penicillin-binding protein 2a (Domain 2)"/>
    <property type="match status" value="1"/>
</dbReference>
<gene>
    <name evidence="16" type="primary">ftsI</name>
    <name evidence="20" type="ORF">BFW38_03185</name>
</gene>
<keyword evidence="6 16" id="KW-0645">Protease</keyword>
<dbReference type="GO" id="GO:0005886">
    <property type="term" value="C:plasma membrane"/>
    <property type="evidence" value="ECO:0007669"/>
    <property type="project" value="UniProtKB-SubCell"/>
</dbReference>
<dbReference type="SUPFAM" id="SSF56601">
    <property type="entry name" value="beta-lactamase/transpeptidase-like"/>
    <property type="match status" value="1"/>
</dbReference>
<dbReference type="Gene3D" id="3.40.710.10">
    <property type="entry name" value="DD-peptidase/beta-lactamase superfamily"/>
    <property type="match status" value="1"/>
</dbReference>
<evidence type="ECO:0000256" key="8">
    <source>
        <dbReference type="ARBA" id="ARBA00022801"/>
    </source>
</evidence>
<comment type="similarity">
    <text evidence="16">Belongs to the transpeptidase family. FtsI subfamily.</text>
</comment>
<comment type="catalytic activity">
    <reaction evidence="16">
        <text>Preferential cleavage: (Ac)2-L-Lys-D-Ala-|-D-Ala. Also transpeptidation of peptidyl-alanyl moieties that are N-acyl substituents of D-alanine.</text>
        <dbReference type="EC" id="3.4.16.4"/>
    </reaction>
</comment>
<dbReference type="InterPro" id="IPR050515">
    <property type="entry name" value="Beta-lactam/transpept"/>
</dbReference>
<evidence type="ECO:0000256" key="13">
    <source>
        <dbReference type="ARBA" id="ARBA00023210"/>
    </source>
</evidence>
<evidence type="ECO:0000256" key="9">
    <source>
        <dbReference type="ARBA" id="ARBA00022960"/>
    </source>
</evidence>
<evidence type="ECO:0000259" key="18">
    <source>
        <dbReference type="Pfam" id="PF00905"/>
    </source>
</evidence>
<feature type="domain" description="Penicillin-binding protein transpeptidase" evidence="18">
    <location>
        <begin position="245"/>
        <end position="537"/>
    </location>
</feature>
<dbReference type="GO" id="GO:0009002">
    <property type="term" value="F:serine-type D-Ala-D-Ala carboxypeptidase activity"/>
    <property type="evidence" value="ECO:0007669"/>
    <property type="project" value="UniProtKB-UniRule"/>
</dbReference>
<dbReference type="GO" id="GO:0008360">
    <property type="term" value="P:regulation of cell shape"/>
    <property type="evidence" value="ECO:0007669"/>
    <property type="project" value="UniProtKB-KW"/>
</dbReference>
<dbReference type="STRING" id="197479.BFW38_03185"/>
<dbReference type="InterPro" id="IPR005311">
    <property type="entry name" value="PBP_dimer"/>
</dbReference>
<protein>
    <recommendedName>
        <fullName evidence="16">Peptidoglycan D,D-transpeptidase FtsI</fullName>
        <ecNumber evidence="16">3.4.16.4</ecNumber>
    </recommendedName>
    <alternativeName>
        <fullName evidence="16">Penicillin-binding protein 3</fullName>
        <shortName evidence="16">PBP-3</shortName>
    </alternativeName>
</protein>
<proteinExistence type="inferred from homology"/>
<dbReference type="GO" id="GO:0071555">
    <property type="term" value="P:cell wall organization"/>
    <property type="evidence" value="ECO:0007669"/>
    <property type="project" value="UniProtKB-KW"/>
</dbReference>
<dbReference type="PANTHER" id="PTHR30627:SF1">
    <property type="entry name" value="PEPTIDOGLYCAN D,D-TRANSPEPTIDASE FTSI"/>
    <property type="match status" value="1"/>
</dbReference>
<keyword evidence="13 16" id="KW-0717">Septation</keyword>
<accession>A0A1E2V6U6</accession>
<dbReference type="InterPro" id="IPR037532">
    <property type="entry name" value="FtsI_transpept"/>
</dbReference>
<evidence type="ECO:0000256" key="17">
    <source>
        <dbReference type="SAM" id="MobiDB-lite"/>
    </source>
</evidence>
<dbReference type="SUPFAM" id="SSF56519">
    <property type="entry name" value="Penicillin binding protein dimerisation domain"/>
    <property type="match status" value="1"/>
</dbReference>
<evidence type="ECO:0000259" key="19">
    <source>
        <dbReference type="Pfam" id="PF03717"/>
    </source>
</evidence>
<reference evidence="20 21" key="1">
    <citation type="submission" date="2016-08" db="EMBL/GenBank/DDBJ databases">
        <authorList>
            <person name="Seilhamer J.J."/>
        </authorList>
    </citation>
    <scope>NUCLEOTIDE SEQUENCE [LARGE SCALE GENOMIC DNA]</scope>
    <source>
        <strain evidence="20 21">PH27A</strain>
    </source>
</reference>
<evidence type="ECO:0000256" key="3">
    <source>
        <dbReference type="ARBA" id="ARBA00022519"/>
    </source>
</evidence>
<dbReference type="InterPro" id="IPR012338">
    <property type="entry name" value="Beta-lactam/transpept-like"/>
</dbReference>
<dbReference type="GO" id="GO:0008955">
    <property type="term" value="F:peptidoglycan glycosyltransferase activity"/>
    <property type="evidence" value="ECO:0007669"/>
    <property type="project" value="InterPro"/>
</dbReference>
<keyword evidence="10 16" id="KW-0573">Peptidoglycan synthesis</keyword>
<evidence type="ECO:0000256" key="4">
    <source>
        <dbReference type="ARBA" id="ARBA00022618"/>
    </source>
</evidence>
<dbReference type="GO" id="GO:0008658">
    <property type="term" value="F:penicillin binding"/>
    <property type="evidence" value="ECO:0007669"/>
    <property type="project" value="InterPro"/>
</dbReference>
<dbReference type="GO" id="GO:0043093">
    <property type="term" value="P:FtsZ-dependent cytokinesis"/>
    <property type="evidence" value="ECO:0007669"/>
    <property type="project" value="UniProtKB-UniRule"/>
</dbReference>
<evidence type="ECO:0000256" key="15">
    <source>
        <dbReference type="ARBA" id="ARBA00023316"/>
    </source>
</evidence>
<dbReference type="Pfam" id="PF03717">
    <property type="entry name" value="PBP_dimer"/>
    <property type="match status" value="1"/>
</dbReference>
<dbReference type="Proteomes" id="UP000094291">
    <property type="component" value="Unassembled WGS sequence"/>
</dbReference>
<comment type="caution">
    <text evidence="20">The sequence shown here is derived from an EMBL/GenBank/DDBJ whole genome shotgun (WGS) entry which is preliminary data.</text>
</comment>
<name>A0A1E2V6U6_9GAMM</name>
<comment type="function">
    <text evidence="16">Catalyzes cross-linking of the peptidoglycan cell wall at the division septum.</text>
</comment>
<evidence type="ECO:0000256" key="10">
    <source>
        <dbReference type="ARBA" id="ARBA00022984"/>
    </source>
</evidence>
<keyword evidence="15 16" id="KW-0961">Cell wall biogenesis/degradation</keyword>
<dbReference type="HAMAP" id="MF_02080">
    <property type="entry name" value="FtsI_transpept"/>
    <property type="match status" value="1"/>
</dbReference>
<dbReference type="OrthoDB" id="9789078at2"/>
<keyword evidence="12 16" id="KW-0472">Membrane</keyword>
<dbReference type="GO" id="GO:0000917">
    <property type="term" value="P:division septum assembly"/>
    <property type="evidence" value="ECO:0007669"/>
    <property type="project" value="UniProtKB-KW"/>
</dbReference>
<comment type="pathway">
    <text evidence="16">Cell wall biogenesis; peptidoglycan biosynthesis.</text>
</comment>